<evidence type="ECO:0000256" key="2">
    <source>
        <dbReference type="ARBA" id="ARBA00022448"/>
    </source>
</evidence>
<dbReference type="RefSeq" id="WP_090945266.1">
    <property type="nucleotide sequence ID" value="NZ_FNDJ01000028.1"/>
</dbReference>
<protein>
    <submittedName>
        <fullName evidence="11">ABC-2 type transport system ATP-binding protein/oleandomycin transport system ATP-binding protein</fullName>
    </submittedName>
</protein>
<evidence type="ECO:0000256" key="5">
    <source>
        <dbReference type="ARBA" id="ARBA00022840"/>
    </source>
</evidence>
<evidence type="ECO:0000313" key="12">
    <source>
        <dbReference type="Proteomes" id="UP000199202"/>
    </source>
</evidence>
<gene>
    <name evidence="11" type="ORF">SAMN05421869_1287</name>
</gene>
<evidence type="ECO:0000256" key="9">
    <source>
        <dbReference type="ARBA" id="ARBA00049985"/>
    </source>
</evidence>
<dbReference type="EMBL" id="FNDJ01000028">
    <property type="protein sequence ID" value="SDL60973.1"/>
    <property type="molecule type" value="Genomic_DNA"/>
</dbReference>
<reference evidence="11 12" key="1">
    <citation type="submission" date="2016-10" db="EMBL/GenBank/DDBJ databases">
        <authorList>
            <person name="de Groot N.N."/>
        </authorList>
    </citation>
    <scope>NUCLEOTIDE SEQUENCE [LARGE SCALE GENOMIC DNA]</scope>
    <source>
        <strain evidence="11 12">CGMCC 4.6533</strain>
    </source>
</reference>
<dbReference type="InterPro" id="IPR003439">
    <property type="entry name" value="ABC_transporter-like_ATP-bd"/>
</dbReference>
<evidence type="ECO:0000256" key="3">
    <source>
        <dbReference type="ARBA" id="ARBA00022475"/>
    </source>
</evidence>
<dbReference type="InterPro" id="IPR027417">
    <property type="entry name" value="P-loop_NTPase"/>
</dbReference>
<dbReference type="OrthoDB" id="9804819at2"/>
<keyword evidence="7" id="KW-0472">Membrane</keyword>
<evidence type="ECO:0000256" key="7">
    <source>
        <dbReference type="ARBA" id="ARBA00023136"/>
    </source>
</evidence>
<evidence type="ECO:0000259" key="10">
    <source>
        <dbReference type="PROSITE" id="PS50893"/>
    </source>
</evidence>
<dbReference type="GO" id="GO:0043215">
    <property type="term" value="P:daunorubicin transport"/>
    <property type="evidence" value="ECO:0007669"/>
    <property type="project" value="InterPro"/>
</dbReference>
<dbReference type="GO" id="GO:0046677">
    <property type="term" value="P:response to antibiotic"/>
    <property type="evidence" value="ECO:0007669"/>
    <property type="project" value="UniProtKB-KW"/>
</dbReference>
<dbReference type="PROSITE" id="PS50893">
    <property type="entry name" value="ABC_TRANSPORTER_2"/>
    <property type="match status" value="1"/>
</dbReference>
<dbReference type="InterPro" id="IPR050763">
    <property type="entry name" value="ABC_transporter_ATP-binding"/>
</dbReference>
<dbReference type="SMART" id="SM00382">
    <property type="entry name" value="AAA"/>
    <property type="match status" value="1"/>
</dbReference>
<comment type="subcellular location">
    <subcellularLocation>
        <location evidence="1">Cell membrane</location>
        <topology evidence="1">Peripheral membrane protein</topology>
        <orientation evidence="1">Cytoplasmic side</orientation>
    </subcellularLocation>
</comment>
<keyword evidence="12" id="KW-1185">Reference proteome</keyword>
<dbReference type="GO" id="GO:0005524">
    <property type="term" value="F:ATP binding"/>
    <property type="evidence" value="ECO:0007669"/>
    <property type="project" value="UniProtKB-KW"/>
</dbReference>
<keyword evidence="5 11" id="KW-0067">ATP-binding</keyword>
<dbReference type="InterPro" id="IPR005894">
    <property type="entry name" value="DrrA"/>
</dbReference>
<keyword evidence="3" id="KW-1003">Cell membrane</keyword>
<comment type="similarity">
    <text evidence="9">Belongs to the ABC transporter superfamily. Drug exporter-1 (DrugE1) (TC 3.A.1.105) family.</text>
</comment>
<dbReference type="NCBIfam" id="TIGR01188">
    <property type="entry name" value="drrA"/>
    <property type="match status" value="1"/>
</dbReference>
<dbReference type="SUPFAM" id="SSF52540">
    <property type="entry name" value="P-loop containing nucleoside triphosphate hydrolases"/>
    <property type="match status" value="1"/>
</dbReference>
<dbReference type="Proteomes" id="UP000199202">
    <property type="component" value="Unassembled WGS sequence"/>
</dbReference>
<keyword evidence="6" id="KW-1278">Translocase</keyword>
<keyword evidence="8" id="KW-0046">Antibiotic resistance</keyword>
<dbReference type="PANTHER" id="PTHR42711">
    <property type="entry name" value="ABC TRANSPORTER ATP-BINDING PROTEIN"/>
    <property type="match status" value="1"/>
</dbReference>
<dbReference type="Gene3D" id="3.40.50.300">
    <property type="entry name" value="P-loop containing nucleotide triphosphate hydrolases"/>
    <property type="match status" value="1"/>
</dbReference>
<dbReference type="GO" id="GO:1900753">
    <property type="term" value="P:doxorubicin transport"/>
    <property type="evidence" value="ECO:0007669"/>
    <property type="project" value="InterPro"/>
</dbReference>
<dbReference type="InterPro" id="IPR003593">
    <property type="entry name" value="AAA+_ATPase"/>
</dbReference>
<evidence type="ECO:0000256" key="6">
    <source>
        <dbReference type="ARBA" id="ARBA00022967"/>
    </source>
</evidence>
<evidence type="ECO:0000256" key="4">
    <source>
        <dbReference type="ARBA" id="ARBA00022741"/>
    </source>
</evidence>
<evidence type="ECO:0000256" key="1">
    <source>
        <dbReference type="ARBA" id="ARBA00004413"/>
    </source>
</evidence>
<dbReference type="PANTHER" id="PTHR42711:SF19">
    <property type="entry name" value="DOXORUBICIN RESISTANCE ATP-BINDING PROTEIN DRRA"/>
    <property type="match status" value="1"/>
</dbReference>
<dbReference type="InterPro" id="IPR025302">
    <property type="entry name" value="DrrA1/2-like_C"/>
</dbReference>
<dbReference type="STRING" id="633440.SAMN05421869_1287"/>
<dbReference type="Pfam" id="PF13732">
    <property type="entry name" value="DrrA1-3_C"/>
    <property type="match status" value="1"/>
</dbReference>
<dbReference type="GO" id="GO:0005886">
    <property type="term" value="C:plasma membrane"/>
    <property type="evidence" value="ECO:0007669"/>
    <property type="project" value="UniProtKB-SubCell"/>
</dbReference>
<organism evidence="11 12">
    <name type="scientific">Nonomuraea jiangxiensis</name>
    <dbReference type="NCBI Taxonomy" id="633440"/>
    <lineage>
        <taxon>Bacteria</taxon>
        <taxon>Bacillati</taxon>
        <taxon>Actinomycetota</taxon>
        <taxon>Actinomycetes</taxon>
        <taxon>Streptosporangiales</taxon>
        <taxon>Streptosporangiaceae</taxon>
        <taxon>Nonomuraea</taxon>
    </lineage>
</organism>
<keyword evidence="4" id="KW-0547">Nucleotide-binding</keyword>
<dbReference type="GO" id="GO:0016887">
    <property type="term" value="F:ATP hydrolysis activity"/>
    <property type="evidence" value="ECO:0007669"/>
    <property type="project" value="InterPro"/>
</dbReference>
<name>A0A1G9LGQ0_9ACTN</name>
<dbReference type="AlphaFoldDB" id="A0A1G9LGQ0"/>
<dbReference type="InterPro" id="IPR017871">
    <property type="entry name" value="ABC_transporter-like_CS"/>
</dbReference>
<evidence type="ECO:0000313" key="11">
    <source>
        <dbReference type="EMBL" id="SDL60973.1"/>
    </source>
</evidence>
<dbReference type="PROSITE" id="PS00211">
    <property type="entry name" value="ABC_TRANSPORTER_1"/>
    <property type="match status" value="1"/>
</dbReference>
<evidence type="ECO:0000256" key="8">
    <source>
        <dbReference type="ARBA" id="ARBA00023251"/>
    </source>
</evidence>
<keyword evidence="2" id="KW-0813">Transport</keyword>
<sequence length="319" mass="33837">MHGGGVEVEGLRKVFGKKTALEEVSFTVEPGAVVGLLGPNGAGKTTAVNCLSTLLPLDGGRASVAGHDVTRDPAGVRASLALTGQFAAVDDVLTGRQNLVLFGRLLKLDRPAAAARAEELLTAFGLGAAADQPVKSYSGGMRRRLDLAASLVVKRPVVVLDEPTTGLDPAGRQEMWDVVAGLREEGVTLLLTTQYLEEADRLADRIVLIDHGRVVAEGTPGELKKRVGGQVCEVVAEPREQVLRTLRERLEGVEESGGTVTVRGADSDTLAEVVAALREAGIEADDIRLRRPTLDEVFFALTGHRSGQRRGEEREEVGS</sequence>
<dbReference type="Pfam" id="PF00005">
    <property type="entry name" value="ABC_tran"/>
    <property type="match status" value="1"/>
</dbReference>
<feature type="domain" description="ABC transporter" evidence="10">
    <location>
        <begin position="6"/>
        <end position="236"/>
    </location>
</feature>
<proteinExistence type="inferred from homology"/>
<accession>A0A1G9LGQ0</accession>